<evidence type="ECO:0008006" key="4">
    <source>
        <dbReference type="Google" id="ProtNLM"/>
    </source>
</evidence>
<dbReference type="EMBL" id="ML993599">
    <property type="protein sequence ID" value="KAF2165743.1"/>
    <property type="molecule type" value="Genomic_DNA"/>
</dbReference>
<dbReference type="PANTHER" id="PTHR37540">
    <property type="entry name" value="TRANSCRIPTION FACTOR (ACR-2), PUTATIVE-RELATED-RELATED"/>
    <property type="match status" value="1"/>
</dbReference>
<feature type="compositionally biased region" description="Basic residues" evidence="1">
    <location>
        <begin position="105"/>
        <end position="122"/>
    </location>
</feature>
<dbReference type="AlphaFoldDB" id="A0A6A6CGG9"/>
<gene>
    <name evidence="2" type="ORF">M409DRAFT_55620</name>
</gene>
<dbReference type="GeneID" id="54566320"/>
<dbReference type="OrthoDB" id="4159781at2759"/>
<dbReference type="PANTHER" id="PTHR37540:SF9">
    <property type="entry name" value="ZN(2)-C6 FUNGAL-TYPE DOMAIN-CONTAINING PROTEIN"/>
    <property type="match status" value="1"/>
</dbReference>
<feature type="compositionally biased region" description="Basic and acidic residues" evidence="1">
    <location>
        <begin position="123"/>
        <end position="142"/>
    </location>
</feature>
<dbReference type="RefSeq" id="XP_033666632.1">
    <property type="nucleotide sequence ID" value="XM_033813048.1"/>
</dbReference>
<evidence type="ECO:0000313" key="3">
    <source>
        <dbReference type="Proteomes" id="UP000799537"/>
    </source>
</evidence>
<organism evidence="2 3">
    <name type="scientific">Zasmidium cellare ATCC 36951</name>
    <dbReference type="NCBI Taxonomy" id="1080233"/>
    <lineage>
        <taxon>Eukaryota</taxon>
        <taxon>Fungi</taxon>
        <taxon>Dikarya</taxon>
        <taxon>Ascomycota</taxon>
        <taxon>Pezizomycotina</taxon>
        <taxon>Dothideomycetes</taxon>
        <taxon>Dothideomycetidae</taxon>
        <taxon>Mycosphaerellales</taxon>
        <taxon>Mycosphaerellaceae</taxon>
        <taxon>Zasmidium</taxon>
    </lineage>
</organism>
<protein>
    <recommendedName>
        <fullName evidence="4">Transcription factor domain-containing protein</fullName>
    </recommendedName>
</protein>
<evidence type="ECO:0000313" key="2">
    <source>
        <dbReference type="EMBL" id="KAF2165743.1"/>
    </source>
</evidence>
<feature type="region of interest" description="Disordered" evidence="1">
    <location>
        <begin position="100"/>
        <end position="189"/>
    </location>
</feature>
<evidence type="ECO:0000256" key="1">
    <source>
        <dbReference type="SAM" id="MobiDB-lite"/>
    </source>
</evidence>
<dbReference type="Proteomes" id="UP000799537">
    <property type="component" value="Unassembled WGS sequence"/>
</dbReference>
<keyword evidence="3" id="KW-1185">Reference proteome</keyword>
<proteinExistence type="predicted"/>
<accession>A0A6A6CGG9</accession>
<name>A0A6A6CGG9_ZASCE</name>
<feature type="compositionally biased region" description="Low complexity" evidence="1">
    <location>
        <begin position="143"/>
        <end position="183"/>
    </location>
</feature>
<reference evidence="2" key="1">
    <citation type="journal article" date="2020" name="Stud. Mycol.">
        <title>101 Dothideomycetes genomes: a test case for predicting lifestyles and emergence of pathogens.</title>
        <authorList>
            <person name="Haridas S."/>
            <person name="Albert R."/>
            <person name="Binder M."/>
            <person name="Bloem J."/>
            <person name="Labutti K."/>
            <person name="Salamov A."/>
            <person name="Andreopoulos B."/>
            <person name="Baker S."/>
            <person name="Barry K."/>
            <person name="Bills G."/>
            <person name="Bluhm B."/>
            <person name="Cannon C."/>
            <person name="Castanera R."/>
            <person name="Culley D."/>
            <person name="Daum C."/>
            <person name="Ezra D."/>
            <person name="Gonzalez J."/>
            <person name="Henrissat B."/>
            <person name="Kuo A."/>
            <person name="Liang C."/>
            <person name="Lipzen A."/>
            <person name="Lutzoni F."/>
            <person name="Magnuson J."/>
            <person name="Mondo S."/>
            <person name="Nolan M."/>
            <person name="Ohm R."/>
            <person name="Pangilinan J."/>
            <person name="Park H.-J."/>
            <person name="Ramirez L."/>
            <person name="Alfaro M."/>
            <person name="Sun H."/>
            <person name="Tritt A."/>
            <person name="Yoshinaga Y."/>
            <person name="Zwiers L.-H."/>
            <person name="Turgeon B."/>
            <person name="Goodwin S."/>
            <person name="Spatafora J."/>
            <person name="Crous P."/>
            <person name="Grigoriev I."/>
        </authorList>
    </citation>
    <scope>NUCLEOTIDE SEQUENCE</scope>
    <source>
        <strain evidence="2">ATCC 36951</strain>
    </source>
</reference>
<sequence length="396" mass="44202">MIMENPDTYLFVAVNDPGDKASGSELARPFVIRSRGEKSPPQHYVSRTPTIRNAPRFEPVRDSLELLQAANIPDQARVQESTTSNQLPSWTFLTVDPATAQPTKSARHNIRAHVARRQHRQRREQEALKRTASENEVPRRDGLSSTTNSPPSLLSSRRSSASRIETLTRPPTRNTNPPAAVTTSNSTLLLNPSDPADQLHLYARSLSTNVPQLWTCYLWQERQHGLLFHAQFSRFKGWGPKYLHPLILTNHAILATTVLFTGCLLRHHAGETPILSDDILALRSRTYGLVQSAIDAESSQLADCTILAVLKLALFEAIFGQLEAYRVHMQGLARMVALRNGWEGLGMDGYLAHLLMWFDANLARATRSRRFLEGTGRGELEEARADEGGCLCWGLS</sequence>